<name>A0ABP7PUT8_9GAMM</name>
<dbReference type="Proteomes" id="UP001501337">
    <property type="component" value="Unassembled WGS sequence"/>
</dbReference>
<feature type="transmembrane region" description="Helical" evidence="1">
    <location>
        <begin position="6"/>
        <end position="28"/>
    </location>
</feature>
<reference evidence="3" key="1">
    <citation type="journal article" date="2019" name="Int. J. Syst. Evol. Microbiol.">
        <title>The Global Catalogue of Microorganisms (GCM) 10K type strain sequencing project: providing services to taxonomists for standard genome sequencing and annotation.</title>
        <authorList>
            <consortium name="The Broad Institute Genomics Platform"/>
            <consortium name="The Broad Institute Genome Sequencing Center for Infectious Disease"/>
            <person name="Wu L."/>
            <person name="Ma J."/>
        </authorList>
    </citation>
    <scope>NUCLEOTIDE SEQUENCE [LARGE SCALE GENOMIC DNA]</scope>
    <source>
        <strain evidence="3">JCM 17555</strain>
    </source>
</reference>
<comment type="caution">
    <text evidence="2">The sequence shown here is derived from an EMBL/GenBank/DDBJ whole genome shotgun (WGS) entry which is preliminary data.</text>
</comment>
<evidence type="ECO:0008006" key="4">
    <source>
        <dbReference type="Google" id="ProtNLM"/>
    </source>
</evidence>
<evidence type="ECO:0000313" key="3">
    <source>
        <dbReference type="Proteomes" id="UP001501337"/>
    </source>
</evidence>
<feature type="transmembrane region" description="Helical" evidence="1">
    <location>
        <begin position="210"/>
        <end position="229"/>
    </location>
</feature>
<feature type="transmembrane region" description="Helical" evidence="1">
    <location>
        <begin position="138"/>
        <end position="158"/>
    </location>
</feature>
<proteinExistence type="predicted"/>
<keyword evidence="1" id="KW-0472">Membrane</keyword>
<organism evidence="2 3">
    <name type="scientific">Allohahella marinimesophila</name>
    <dbReference type="NCBI Taxonomy" id="1054972"/>
    <lineage>
        <taxon>Bacteria</taxon>
        <taxon>Pseudomonadati</taxon>
        <taxon>Pseudomonadota</taxon>
        <taxon>Gammaproteobacteria</taxon>
        <taxon>Oceanospirillales</taxon>
        <taxon>Hahellaceae</taxon>
        <taxon>Allohahella</taxon>
    </lineage>
</organism>
<gene>
    <name evidence="2" type="ORF">GCM10022278_31040</name>
</gene>
<keyword evidence="1" id="KW-0812">Transmembrane</keyword>
<dbReference type="RefSeq" id="WP_344808017.1">
    <property type="nucleotide sequence ID" value="NZ_BAABBO010000014.1"/>
</dbReference>
<protein>
    <recommendedName>
        <fullName evidence="4">DUF3592 domain-containing protein</fullName>
    </recommendedName>
</protein>
<accession>A0ABP7PUT8</accession>
<dbReference type="EMBL" id="BAABBO010000014">
    <property type="protein sequence ID" value="GAA3971429.1"/>
    <property type="molecule type" value="Genomic_DNA"/>
</dbReference>
<keyword evidence="1" id="KW-1133">Transmembrane helix</keyword>
<evidence type="ECO:0000313" key="2">
    <source>
        <dbReference type="EMBL" id="GAA3971429.1"/>
    </source>
</evidence>
<evidence type="ECO:0000256" key="1">
    <source>
        <dbReference type="SAM" id="Phobius"/>
    </source>
</evidence>
<feature type="transmembrane region" description="Helical" evidence="1">
    <location>
        <begin position="110"/>
        <end position="132"/>
    </location>
</feature>
<sequence>MIDFLLLLMGLALVTSGWFLFSEFTRFLHCMYRSRARVVSMEAGVERWMLTYDGEYRSFSFFPVIEYRYNGEPVRFTSLDLVSMGQLQVGEQLMVSFSRSRRNRTRLGRIALFLCGFACVLLVAVMSTNALVQKTGSMLEVTFASFVVALSLFIIAIYMKQQDEAAIGGLESVRKSNMTCLFLQEPTNVSHWRAMFTNARQKRRIFMSQFLGCSFFIAGCGLFIMSFGVNL</sequence>
<keyword evidence="3" id="KW-1185">Reference proteome</keyword>